<proteinExistence type="predicted"/>
<gene>
    <name evidence="2" type="ORF">SARC_01112</name>
</gene>
<feature type="region of interest" description="Disordered" evidence="1">
    <location>
        <begin position="115"/>
        <end position="159"/>
    </location>
</feature>
<dbReference type="Proteomes" id="UP000054560">
    <property type="component" value="Unassembled WGS sequence"/>
</dbReference>
<organism evidence="2 3">
    <name type="scientific">Sphaeroforma arctica JP610</name>
    <dbReference type="NCBI Taxonomy" id="667725"/>
    <lineage>
        <taxon>Eukaryota</taxon>
        <taxon>Ichthyosporea</taxon>
        <taxon>Ichthyophonida</taxon>
        <taxon>Sphaeroforma</taxon>
    </lineage>
</organism>
<accession>A0A0L0GEP9</accession>
<feature type="non-terminal residue" evidence="2">
    <location>
        <position position="1"/>
    </location>
</feature>
<feature type="compositionally biased region" description="Basic and acidic residues" evidence="1">
    <location>
        <begin position="146"/>
        <end position="156"/>
    </location>
</feature>
<evidence type="ECO:0000256" key="1">
    <source>
        <dbReference type="SAM" id="MobiDB-lite"/>
    </source>
</evidence>
<protein>
    <submittedName>
        <fullName evidence="2">Uncharacterized protein</fullName>
    </submittedName>
</protein>
<name>A0A0L0GEP9_9EUKA</name>
<feature type="compositionally biased region" description="Polar residues" evidence="1">
    <location>
        <begin position="119"/>
        <end position="132"/>
    </location>
</feature>
<evidence type="ECO:0000313" key="2">
    <source>
        <dbReference type="EMBL" id="KNC86733.1"/>
    </source>
</evidence>
<feature type="compositionally biased region" description="Polar residues" evidence="1">
    <location>
        <begin position="65"/>
        <end position="82"/>
    </location>
</feature>
<feature type="region of interest" description="Disordered" evidence="1">
    <location>
        <begin position="25"/>
        <end position="98"/>
    </location>
</feature>
<keyword evidence="3" id="KW-1185">Reference proteome</keyword>
<reference evidence="2 3" key="1">
    <citation type="submission" date="2011-02" db="EMBL/GenBank/DDBJ databases">
        <title>The Genome Sequence of Sphaeroforma arctica JP610.</title>
        <authorList>
            <consortium name="The Broad Institute Genome Sequencing Platform"/>
            <person name="Russ C."/>
            <person name="Cuomo C."/>
            <person name="Young S.K."/>
            <person name="Zeng Q."/>
            <person name="Gargeya S."/>
            <person name="Alvarado L."/>
            <person name="Berlin A."/>
            <person name="Chapman S.B."/>
            <person name="Chen Z."/>
            <person name="Freedman E."/>
            <person name="Gellesch M."/>
            <person name="Goldberg J."/>
            <person name="Griggs A."/>
            <person name="Gujja S."/>
            <person name="Heilman E."/>
            <person name="Heiman D."/>
            <person name="Howarth C."/>
            <person name="Mehta T."/>
            <person name="Neiman D."/>
            <person name="Pearson M."/>
            <person name="Roberts A."/>
            <person name="Saif S."/>
            <person name="Shea T."/>
            <person name="Shenoy N."/>
            <person name="Sisk P."/>
            <person name="Stolte C."/>
            <person name="Sykes S."/>
            <person name="White J."/>
            <person name="Yandava C."/>
            <person name="Burger G."/>
            <person name="Gray M.W."/>
            <person name="Holland P.W.H."/>
            <person name="King N."/>
            <person name="Lang F.B.F."/>
            <person name="Roger A.J."/>
            <person name="Ruiz-Trillo I."/>
            <person name="Haas B."/>
            <person name="Nusbaum C."/>
            <person name="Birren B."/>
        </authorList>
    </citation>
    <scope>NUCLEOTIDE SEQUENCE [LARGE SCALE GENOMIC DNA]</scope>
    <source>
        <strain evidence="2 3">JP610</strain>
    </source>
</reference>
<sequence>VSVTATFVPAVKGCTLSSIRELSFQRRRGRRKESTELITNTKHNPRQSIPSPQAMQQDVPKAFNDPNTCRPSEPADSQSRVSPDTAGGHDTDPIQHSAHSSIAPGIACAETVDTDDHTTLNGTSRYFPSNNDPEVRESYTSPEGAGAHKRDDRAPIEHPNLVIGTGRARGANLSAFVRRSQRTKSARNTHSVEI</sequence>
<dbReference type="AlphaFoldDB" id="A0A0L0GEP9"/>
<evidence type="ECO:0000313" key="3">
    <source>
        <dbReference type="Proteomes" id="UP000054560"/>
    </source>
</evidence>
<dbReference type="GeneID" id="25901616"/>
<dbReference type="EMBL" id="KQ241638">
    <property type="protein sequence ID" value="KNC86733.1"/>
    <property type="molecule type" value="Genomic_DNA"/>
</dbReference>
<feature type="compositionally biased region" description="Polar residues" evidence="1">
    <location>
        <begin position="36"/>
        <end position="56"/>
    </location>
</feature>
<dbReference type="RefSeq" id="XP_014160635.1">
    <property type="nucleotide sequence ID" value="XM_014305160.1"/>
</dbReference>